<proteinExistence type="predicted"/>
<comment type="caution">
    <text evidence="1">The sequence shown here is derived from an EMBL/GenBank/DDBJ whole genome shotgun (WGS) entry which is preliminary data.</text>
</comment>
<keyword evidence="2" id="KW-1185">Reference proteome</keyword>
<sequence length="91" mass="10067">NLSKTELIILPPLRASSPDSSVRINSTTINPSLDTIKLLTHSLVIYRLNSLLIGLPLHRPLPLQSIMNTAARLIHLTNRSVSATPLYQSHH</sequence>
<evidence type="ECO:0000313" key="1">
    <source>
        <dbReference type="EMBL" id="CAI9537130.1"/>
    </source>
</evidence>
<gene>
    <name evidence="1" type="ORF">SPARVUS_LOCUS1157830</name>
</gene>
<feature type="non-terminal residue" evidence="1">
    <location>
        <position position="1"/>
    </location>
</feature>
<dbReference type="EMBL" id="CATNWA010000499">
    <property type="protein sequence ID" value="CAI9537130.1"/>
    <property type="molecule type" value="Genomic_DNA"/>
</dbReference>
<accession>A0ABN9ASB3</accession>
<organism evidence="1 2">
    <name type="scientific">Staurois parvus</name>
    <dbReference type="NCBI Taxonomy" id="386267"/>
    <lineage>
        <taxon>Eukaryota</taxon>
        <taxon>Metazoa</taxon>
        <taxon>Chordata</taxon>
        <taxon>Craniata</taxon>
        <taxon>Vertebrata</taxon>
        <taxon>Euteleostomi</taxon>
        <taxon>Amphibia</taxon>
        <taxon>Batrachia</taxon>
        <taxon>Anura</taxon>
        <taxon>Neobatrachia</taxon>
        <taxon>Ranoidea</taxon>
        <taxon>Ranidae</taxon>
        <taxon>Staurois</taxon>
    </lineage>
</organism>
<protein>
    <submittedName>
        <fullName evidence="1">Uncharacterized protein</fullName>
    </submittedName>
</protein>
<reference evidence="1" key="1">
    <citation type="submission" date="2023-05" db="EMBL/GenBank/DDBJ databases">
        <authorList>
            <person name="Stuckert A."/>
        </authorList>
    </citation>
    <scope>NUCLEOTIDE SEQUENCE</scope>
</reference>
<dbReference type="Proteomes" id="UP001162483">
    <property type="component" value="Unassembled WGS sequence"/>
</dbReference>
<name>A0ABN9ASB3_9NEOB</name>
<evidence type="ECO:0000313" key="2">
    <source>
        <dbReference type="Proteomes" id="UP001162483"/>
    </source>
</evidence>